<organism evidence="1 2">
    <name type="scientific">Nitzschia inconspicua</name>
    <dbReference type="NCBI Taxonomy" id="303405"/>
    <lineage>
        <taxon>Eukaryota</taxon>
        <taxon>Sar</taxon>
        <taxon>Stramenopiles</taxon>
        <taxon>Ochrophyta</taxon>
        <taxon>Bacillariophyta</taxon>
        <taxon>Bacillariophyceae</taxon>
        <taxon>Bacillariophycidae</taxon>
        <taxon>Bacillariales</taxon>
        <taxon>Bacillariaceae</taxon>
        <taxon>Nitzschia</taxon>
    </lineage>
</organism>
<dbReference type="Proteomes" id="UP000693970">
    <property type="component" value="Unassembled WGS sequence"/>
</dbReference>
<keyword evidence="2" id="KW-1185">Reference proteome</keyword>
<protein>
    <submittedName>
        <fullName evidence="1">Uncharacterized protein</fullName>
    </submittedName>
</protein>
<accession>A0A9K3LUF6</accession>
<reference evidence="1" key="1">
    <citation type="journal article" date="2021" name="Sci. Rep.">
        <title>Diploid genomic architecture of Nitzschia inconspicua, an elite biomass production diatom.</title>
        <authorList>
            <person name="Oliver A."/>
            <person name="Podell S."/>
            <person name="Pinowska A."/>
            <person name="Traller J.C."/>
            <person name="Smith S.R."/>
            <person name="McClure R."/>
            <person name="Beliaev A."/>
            <person name="Bohutskyi P."/>
            <person name="Hill E.A."/>
            <person name="Rabines A."/>
            <person name="Zheng H."/>
            <person name="Allen L.Z."/>
            <person name="Kuo A."/>
            <person name="Grigoriev I.V."/>
            <person name="Allen A.E."/>
            <person name="Hazlebeck D."/>
            <person name="Allen E.E."/>
        </authorList>
    </citation>
    <scope>NUCLEOTIDE SEQUENCE</scope>
    <source>
        <strain evidence="1">Hildebrandi</strain>
    </source>
</reference>
<dbReference type="AlphaFoldDB" id="A0A9K3LUF6"/>
<evidence type="ECO:0000313" key="2">
    <source>
        <dbReference type="Proteomes" id="UP000693970"/>
    </source>
</evidence>
<sequence>MAPLQRVDNCLMMVEDGTDRSLQSVSSTETNTNVQPPSKVIRSKKTVQFSQFSLMYSIPNLDSFTEEVINDSFLTDEDYDRIQMENEITLAYMHRGIYPDDDQLYFRGLENGMANIYAEKKRLAAEAVAAVLMRQAEKRDVSADPAWANAYATRFSYQSMVNAFRIGAWDAQASQQVR</sequence>
<comment type="caution">
    <text evidence="1">The sequence shown here is derived from an EMBL/GenBank/DDBJ whole genome shotgun (WGS) entry which is preliminary data.</text>
</comment>
<reference evidence="1" key="2">
    <citation type="submission" date="2021-04" db="EMBL/GenBank/DDBJ databases">
        <authorList>
            <person name="Podell S."/>
        </authorList>
    </citation>
    <scope>NUCLEOTIDE SEQUENCE</scope>
    <source>
        <strain evidence="1">Hildebrandi</strain>
    </source>
</reference>
<proteinExistence type="predicted"/>
<evidence type="ECO:0000313" key="1">
    <source>
        <dbReference type="EMBL" id="KAG7367296.1"/>
    </source>
</evidence>
<gene>
    <name evidence="1" type="ORF">IV203_029967</name>
</gene>
<name>A0A9K3LUF6_9STRA</name>
<dbReference type="EMBL" id="JAGRRH010000007">
    <property type="protein sequence ID" value="KAG7367296.1"/>
    <property type="molecule type" value="Genomic_DNA"/>
</dbReference>